<protein>
    <recommendedName>
        <fullName evidence="7">Cytosine-specific methyltransferase</fullName>
        <ecNumber evidence="7">2.1.1.37</ecNumber>
    </recommendedName>
</protein>
<accession>A0ABR8C9K6</accession>
<keyword evidence="2 5" id="KW-0808">Transferase</keyword>
<evidence type="ECO:0000256" key="7">
    <source>
        <dbReference type="RuleBase" id="RU000417"/>
    </source>
</evidence>
<dbReference type="PROSITE" id="PS51679">
    <property type="entry name" value="SAM_MT_C5"/>
    <property type="match status" value="1"/>
</dbReference>
<dbReference type="InterPro" id="IPR050390">
    <property type="entry name" value="C5-Methyltransferase"/>
</dbReference>
<evidence type="ECO:0000256" key="5">
    <source>
        <dbReference type="PROSITE-ProRule" id="PRU01016"/>
    </source>
</evidence>
<gene>
    <name evidence="8" type="ORF">H6G05_10675</name>
</gene>
<comment type="caution">
    <text evidence="8">The sequence shown here is derived from an EMBL/GenBank/DDBJ whole genome shotgun (WGS) entry which is preliminary data.</text>
</comment>
<dbReference type="EMBL" id="JACJQY010000014">
    <property type="protein sequence ID" value="MBD2317306.1"/>
    <property type="molecule type" value="Genomic_DNA"/>
</dbReference>
<dbReference type="PROSITE" id="PS00095">
    <property type="entry name" value="C5_MTASE_2"/>
    <property type="match status" value="1"/>
</dbReference>
<evidence type="ECO:0000313" key="9">
    <source>
        <dbReference type="Proteomes" id="UP000618445"/>
    </source>
</evidence>
<dbReference type="InterPro" id="IPR029063">
    <property type="entry name" value="SAM-dependent_MTases_sf"/>
</dbReference>
<dbReference type="EC" id="2.1.1.37" evidence="7"/>
<comment type="catalytic activity">
    <reaction evidence="7">
        <text>a 2'-deoxycytidine in DNA + S-adenosyl-L-methionine = a 5-methyl-2'-deoxycytidine in DNA + S-adenosyl-L-homocysteine + H(+)</text>
        <dbReference type="Rhea" id="RHEA:13681"/>
        <dbReference type="Rhea" id="RHEA-COMP:11369"/>
        <dbReference type="Rhea" id="RHEA-COMP:11370"/>
        <dbReference type="ChEBI" id="CHEBI:15378"/>
        <dbReference type="ChEBI" id="CHEBI:57856"/>
        <dbReference type="ChEBI" id="CHEBI:59789"/>
        <dbReference type="ChEBI" id="CHEBI:85452"/>
        <dbReference type="ChEBI" id="CHEBI:85454"/>
        <dbReference type="EC" id="2.1.1.37"/>
    </reaction>
</comment>
<dbReference type="GO" id="GO:0008168">
    <property type="term" value="F:methyltransferase activity"/>
    <property type="evidence" value="ECO:0007669"/>
    <property type="project" value="UniProtKB-KW"/>
</dbReference>
<keyword evidence="1 5" id="KW-0489">Methyltransferase</keyword>
<organism evidence="8 9">
    <name type="scientific">Phormidium tenue FACHB-1050</name>
    <dbReference type="NCBI Taxonomy" id="2692857"/>
    <lineage>
        <taxon>Bacteria</taxon>
        <taxon>Bacillati</taxon>
        <taxon>Cyanobacteriota</taxon>
        <taxon>Cyanophyceae</taxon>
        <taxon>Oscillatoriophycideae</taxon>
        <taxon>Oscillatoriales</taxon>
        <taxon>Oscillatoriaceae</taxon>
        <taxon>Phormidium</taxon>
    </lineage>
</organism>
<evidence type="ECO:0000256" key="2">
    <source>
        <dbReference type="ARBA" id="ARBA00022679"/>
    </source>
</evidence>
<dbReference type="Proteomes" id="UP000618445">
    <property type="component" value="Unassembled WGS sequence"/>
</dbReference>
<dbReference type="InterPro" id="IPR031303">
    <property type="entry name" value="C5_meth_CS"/>
</dbReference>
<dbReference type="PANTHER" id="PTHR10629">
    <property type="entry name" value="CYTOSINE-SPECIFIC METHYLTRANSFERASE"/>
    <property type="match status" value="1"/>
</dbReference>
<name>A0ABR8C9K6_9CYAN</name>
<evidence type="ECO:0000256" key="6">
    <source>
        <dbReference type="RuleBase" id="RU000416"/>
    </source>
</evidence>
<dbReference type="PROSITE" id="PS00094">
    <property type="entry name" value="C5_MTASE_1"/>
    <property type="match status" value="1"/>
</dbReference>
<dbReference type="InterPro" id="IPR018117">
    <property type="entry name" value="C5_DNA_meth_AS"/>
</dbReference>
<dbReference type="Gene3D" id="3.40.50.150">
    <property type="entry name" value="Vaccinia Virus protein VP39"/>
    <property type="match status" value="1"/>
</dbReference>
<dbReference type="RefSeq" id="WP_190578156.1">
    <property type="nucleotide sequence ID" value="NZ_CAWPQU010000006.1"/>
</dbReference>
<dbReference type="Gene3D" id="3.90.120.10">
    <property type="entry name" value="DNA Methylase, subunit A, domain 2"/>
    <property type="match status" value="1"/>
</dbReference>
<dbReference type="PANTHER" id="PTHR10629:SF52">
    <property type="entry name" value="DNA (CYTOSINE-5)-METHYLTRANSFERASE 1"/>
    <property type="match status" value="1"/>
</dbReference>
<evidence type="ECO:0000256" key="1">
    <source>
        <dbReference type="ARBA" id="ARBA00022603"/>
    </source>
</evidence>
<evidence type="ECO:0000256" key="4">
    <source>
        <dbReference type="ARBA" id="ARBA00022747"/>
    </source>
</evidence>
<comment type="similarity">
    <text evidence="5 6">Belongs to the class I-like SAM-binding methyltransferase superfamily. C5-methyltransferase family.</text>
</comment>
<sequence>MKKTFIDLFSGAGGMSCGLEMAGWTCLLGIDHDRAAIETFQHNHPQAQAIAGDIREISNQQIQAIIDHQKVDLICGGPPCQGFSTIGQNDHLDERNFLFLEFLRIVEALEPDYIIVENVTGLLSKKNENVLKAIIKSFTDLGYTIDVKVLSAHHYGVPEKRRRTIFLGNRFGVKNIYPNKIFKDSVQDHQDLPLPRTVGWAFDNLLELNAEILNHDIKRSQIANDLERERISHIPEGKSVRYEKDQLAYLPESLWFDVDWSSIHEERFREAKLNRLDRYDCANTINTSRTTYYHPVENRYLTAREAAAIQSFPANYFFCGTVTQQWRQIGNAVPPLLAKALGESILRLDSMKKDMEVTNSIEDIQSIRAKAFSYRENAFNRSAKKDNQMEQSNQLALF</sequence>
<dbReference type="InterPro" id="IPR001525">
    <property type="entry name" value="C5_MeTfrase"/>
</dbReference>
<evidence type="ECO:0000313" key="8">
    <source>
        <dbReference type="EMBL" id="MBD2317306.1"/>
    </source>
</evidence>
<feature type="active site" evidence="5">
    <location>
        <position position="80"/>
    </location>
</feature>
<reference evidence="8 9" key="1">
    <citation type="journal article" date="2020" name="ISME J.">
        <title>Comparative genomics reveals insights into cyanobacterial evolution and habitat adaptation.</title>
        <authorList>
            <person name="Chen M.Y."/>
            <person name="Teng W.K."/>
            <person name="Zhao L."/>
            <person name="Hu C.X."/>
            <person name="Zhou Y.K."/>
            <person name="Han B.P."/>
            <person name="Song L.R."/>
            <person name="Shu W.S."/>
        </authorList>
    </citation>
    <scope>NUCLEOTIDE SEQUENCE [LARGE SCALE GENOMIC DNA]</scope>
    <source>
        <strain evidence="8 9">FACHB-1050</strain>
    </source>
</reference>
<dbReference type="NCBIfam" id="TIGR00675">
    <property type="entry name" value="dcm"/>
    <property type="match status" value="1"/>
</dbReference>
<dbReference type="PRINTS" id="PR00105">
    <property type="entry name" value="C5METTRFRASE"/>
</dbReference>
<keyword evidence="3 5" id="KW-0949">S-adenosyl-L-methionine</keyword>
<evidence type="ECO:0000256" key="3">
    <source>
        <dbReference type="ARBA" id="ARBA00022691"/>
    </source>
</evidence>
<keyword evidence="4" id="KW-0680">Restriction system</keyword>
<dbReference type="Pfam" id="PF00145">
    <property type="entry name" value="DNA_methylase"/>
    <property type="match status" value="1"/>
</dbReference>
<proteinExistence type="inferred from homology"/>
<dbReference type="GO" id="GO:0032259">
    <property type="term" value="P:methylation"/>
    <property type="evidence" value="ECO:0007669"/>
    <property type="project" value="UniProtKB-KW"/>
</dbReference>
<keyword evidence="9" id="KW-1185">Reference proteome</keyword>
<dbReference type="SUPFAM" id="SSF53335">
    <property type="entry name" value="S-adenosyl-L-methionine-dependent methyltransferases"/>
    <property type="match status" value="1"/>
</dbReference>